<name>A0A669KBJ2_HUMAN</name>
<dbReference type="HGNC" id="HGNC:13842">
    <property type="gene designation" value="ZNF320"/>
</dbReference>
<evidence type="ECO:0000313" key="2">
    <source>
        <dbReference type="Ensembl" id="ENSP00000501288.1"/>
    </source>
</evidence>
<dbReference type="GO" id="GO:0006355">
    <property type="term" value="P:regulation of DNA-templated transcription"/>
    <property type="evidence" value="ECO:0007669"/>
    <property type="project" value="InterPro"/>
</dbReference>
<gene>
    <name evidence="2" type="primary">ZNF320</name>
</gene>
<dbReference type="Ensembl" id="ENST00000673631.1">
    <property type="protein sequence ID" value="ENSP00000500974.1"/>
    <property type="gene ID" value="ENSG00000182986.15"/>
</dbReference>
<dbReference type="Gene3D" id="6.10.140.140">
    <property type="match status" value="1"/>
</dbReference>
<evidence type="ECO:0000313" key="3">
    <source>
        <dbReference type="Proteomes" id="UP000005640"/>
    </source>
</evidence>
<reference evidence="2" key="3">
    <citation type="journal article" date="2004" name="Nature">
        <title>Finishing the euchromatic sequence of the human genome.</title>
        <authorList>
            <consortium name="International Human Genome Sequencing Consortium"/>
        </authorList>
    </citation>
    <scope>NUCLEOTIDE SEQUENCE [LARGE SCALE GENOMIC DNA]</scope>
</reference>
<feature type="domain" description="KRAB" evidence="1">
    <location>
        <begin position="8"/>
        <end position="79"/>
    </location>
</feature>
<dbReference type="OrthoDB" id="1095242at2759"/>
<dbReference type="SUPFAM" id="SSF109640">
    <property type="entry name" value="KRAB domain (Kruppel-associated box)"/>
    <property type="match status" value="1"/>
</dbReference>
<proteinExistence type="evidence at protein level"/>
<protein>
    <submittedName>
        <fullName evidence="2">Zinc finger protein 320</fullName>
    </submittedName>
</protein>
<dbReference type="Ensembl" id="ENST00000594408.3">
    <property type="protein sequence ID" value="ENSP00000501288.1"/>
    <property type="gene ID" value="ENSG00000182986.15"/>
</dbReference>
<dbReference type="AlphaFoldDB" id="A0A669KBJ2"/>
<keyword evidence="4" id="KW-1267">Proteomics identification</keyword>
<dbReference type="SMR" id="A0A669KBJ2"/>
<dbReference type="Pfam" id="PF01352">
    <property type="entry name" value="KRAB"/>
    <property type="match status" value="1"/>
</dbReference>
<dbReference type="GeneTree" id="ENSGT00940000163506"/>
<evidence type="ECO:0000259" key="1">
    <source>
        <dbReference type="PROSITE" id="PS50805"/>
    </source>
</evidence>
<dbReference type="GeneID" id="162967"/>
<dbReference type="InterPro" id="IPR001909">
    <property type="entry name" value="KRAB"/>
</dbReference>
<reference evidence="2" key="4">
    <citation type="submission" date="2025-05" db="UniProtKB">
        <authorList>
            <consortium name="Ensembl"/>
        </authorList>
    </citation>
    <scope>IDENTIFICATION</scope>
</reference>
<sequence length="117" mass="13224">MALSQGLLTFRDVAIEFSQEEWKCLDPAQRTLYRDVMLENYRNLVSLGLISRDLCYLRKTPRRQRKGARDGSSSGILDFQRCGYRVLFAGVETPGPCTERFIQGCDVGELQEPGVCG</sequence>
<organism evidence="2 3">
    <name type="scientific">Homo sapiens</name>
    <name type="common">Human</name>
    <dbReference type="NCBI Taxonomy" id="9606"/>
    <lineage>
        <taxon>Eukaryota</taxon>
        <taxon>Metazoa</taxon>
        <taxon>Chordata</taxon>
        <taxon>Craniata</taxon>
        <taxon>Vertebrata</taxon>
        <taxon>Euteleostomi</taxon>
        <taxon>Mammalia</taxon>
        <taxon>Eutheria</taxon>
        <taxon>Euarchontoglires</taxon>
        <taxon>Primates</taxon>
        <taxon>Haplorrhini</taxon>
        <taxon>Catarrhini</taxon>
        <taxon>Hominidae</taxon>
        <taxon>Homo</taxon>
    </lineage>
</organism>
<dbReference type="OpenTargets" id="ENSG00000182986"/>
<dbReference type="Bgee" id="ENSG00000182986">
    <property type="expression patterns" value="Expressed in buccal mucosa cell and 168 other cell types or tissues"/>
</dbReference>
<dbReference type="PANTHER" id="PTHR23232">
    <property type="entry name" value="KRAB DOMAIN C2H2 ZINC FINGER"/>
    <property type="match status" value="1"/>
</dbReference>
<dbReference type="Antibodypedia" id="46227">
    <property type="antibodies" value="39 antibodies from 15 providers"/>
</dbReference>
<accession>A0A669KBJ2</accession>
<dbReference type="InterPro" id="IPR036051">
    <property type="entry name" value="KRAB_dom_sf"/>
</dbReference>
<reference evidence="2 3" key="2">
    <citation type="journal article" date="2004" name="Nature">
        <title>The DNA sequence and biology of human chromosome 19.</title>
        <authorList>
            <person name="Grimwood J."/>
            <person name="Gordon L.A."/>
            <person name="Olsen A."/>
            <person name="Terry A."/>
            <person name="Schmutz J."/>
            <person name="Lamerdin J."/>
            <person name="Hellsten U."/>
            <person name="Goodstein D."/>
            <person name="Couronne O."/>
            <person name="Tran-Gyamfi M."/>
            <person name="Aerts A."/>
            <person name="Altherr M."/>
            <person name="Ashworth L."/>
            <person name="Bajorek E."/>
            <person name="Black S."/>
            <person name="Branscomb E."/>
            <person name="Caenepeel S."/>
            <person name="Carrano A."/>
            <person name="Caoile C."/>
            <person name="Chan Y.M."/>
            <person name="Christensen M."/>
            <person name="Cleland C.A."/>
            <person name="Copeland A."/>
            <person name="Dalin E."/>
            <person name="Dehal P."/>
            <person name="Denys M."/>
            <person name="Detter J.C."/>
            <person name="Escobar J."/>
            <person name="Flowers D."/>
            <person name="Fotopulos D."/>
            <person name="Garcia C."/>
            <person name="Georgescu A.M."/>
            <person name="Glavina T."/>
            <person name="Gomez M."/>
            <person name="Gonzales E."/>
            <person name="Groza M."/>
            <person name="Hammon N."/>
            <person name="Hawkins T."/>
            <person name="Haydu L."/>
            <person name="Ho I."/>
            <person name="Huang W."/>
            <person name="Israni S."/>
            <person name="Jett J."/>
            <person name="Kadner K."/>
            <person name="Kimball H."/>
            <person name="Kobayashi A."/>
            <person name="Larionov V."/>
            <person name="Leem S.H."/>
            <person name="Lopez F."/>
            <person name="Lou Y."/>
            <person name="Lowry S."/>
            <person name="Malfatti S."/>
            <person name="Martinez D."/>
            <person name="McCready P."/>
            <person name="Medina C."/>
            <person name="Morgan J."/>
            <person name="Nelson K."/>
            <person name="Nolan M."/>
            <person name="Ovcharenko I."/>
            <person name="Pitluck S."/>
            <person name="Pollard M."/>
            <person name="Popkie A.P."/>
            <person name="Predki P."/>
            <person name="Quan G."/>
            <person name="Ramirez L."/>
            <person name="Rash S."/>
            <person name="Retterer J."/>
            <person name="Rodriguez A."/>
            <person name="Rogers S."/>
            <person name="Salamov A."/>
            <person name="Salazar A."/>
            <person name="She X."/>
            <person name="Smith D."/>
            <person name="Slezak T."/>
            <person name="Solovyev V."/>
            <person name="Thayer N."/>
            <person name="Tice H."/>
            <person name="Tsai M."/>
            <person name="Ustaszewska A."/>
            <person name="Vo N."/>
            <person name="Wagner M."/>
            <person name="Wheeler J."/>
            <person name="Wu K."/>
            <person name="Xie G."/>
            <person name="Yang J."/>
            <person name="Dubchak I."/>
            <person name="Furey T.S."/>
            <person name="DeJong P."/>
            <person name="Dickson M."/>
            <person name="Gordon D."/>
            <person name="Eichler E.E."/>
            <person name="Pennacchio L.A."/>
            <person name="Richardson P."/>
            <person name="Stubbs L."/>
            <person name="Rokhsar D.S."/>
            <person name="Myers R.M."/>
            <person name="Rubin E.M."/>
            <person name="Lucas S.M."/>
        </authorList>
    </citation>
    <scope>NUCLEOTIDE SEQUENCE [LARGE SCALE GENOMIC DNA]</scope>
</reference>
<dbReference type="PROSITE" id="PS50805">
    <property type="entry name" value="KRAB"/>
    <property type="match status" value="1"/>
</dbReference>
<dbReference type="RefSeq" id="NP_001374500.1">
    <property type="nucleotide sequence ID" value="NM_001387571.1"/>
</dbReference>
<dbReference type="RefSeq" id="NP_001374499.1">
    <property type="nucleotide sequence ID" value="NM_001387570.1"/>
</dbReference>
<dbReference type="Proteomes" id="UP000005640">
    <property type="component" value="Chromosome 19"/>
</dbReference>
<dbReference type="RefSeq" id="NP_001338706.1">
    <property type="nucleotide sequence ID" value="NM_001351777.2"/>
</dbReference>
<dbReference type="ExpressionAtlas" id="A0A669KBJ2">
    <property type="expression patterns" value="baseline and differential"/>
</dbReference>
<dbReference type="EMBL" id="AC008813">
    <property type="status" value="NOT_ANNOTATED_CDS"/>
    <property type="molecule type" value="Genomic_DNA"/>
</dbReference>
<dbReference type="InterPro" id="IPR050169">
    <property type="entry name" value="Krueppel_C2H2_ZnF"/>
</dbReference>
<dbReference type="EMBL" id="AC010487">
    <property type="status" value="NOT_ANNOTATED_CDS"/>
    <property type="molecule type" value="Genomic_DNA"/>
</dbReference>
<dbReference type="CTD" id="162967"/>
<evidence type="ECO:0007829" key="4">
    <source>
        <dbReference type="PeptideAtlas" id="A0A669KBJ2"/>
    </source>
</evidence>
<dbReference type="CDD" id="cd07765">
    <property type="entry name" value="KRAB_A-box"/>
    <property type="match status" value="1"/>
</dbReference>
<dbReference type="PANTHER" id="PTHR23232:SF168">
    <property type="entry name" value="KRAB DOMAIN-CONTAINING PROTEIN"/>
    <property type="match status" value="1"/>
</dbReference>
<reference evidence="2" key="1">
    <citation type="journal article" date="2001" name="Nature">
        <title>Initial sequencing and analysis of the human genome.</title>
        <authorList>
            <consortium name="International Human Genome Sequencing Consortium"/>
            <person name="Lander E.S."/>
            <person name="Linton L.M."/>
            <person name="Birren B."/>
            <person name="Nusbaum C."/>
            <person name="Zody M.C."/>
            <person name="Baldwin J."/>
            <person name="Devon K."/>
            <person name="Dewar K."/>
            <person name="Doyle M."/>
            <person name="FitzHugh W."/>
            <person name="Funke R."/>
            <person name="Gage D."/>
            <person name="Harris K."/>
            <person name="Heaford A."/>
            <person name="Howland J."/>
            <person name="Kann L."/>
            <person name="Lehoczky J."/>
            <person name="LeVine R."/>
            <person name="McEwan P."/>
            <person name="McKernan K."/>
            <person name="Meldrim J."/>
            <person name="Mesirov J.P."/>
            <person name="Miranda C."/>
            <person name="Morris W."/>
            <person name="Naylor J."/>
            <person name="Raymond C."/>
            <person name="Rosetti M."/>
            <person name="Santos R."/>
            <person name="Sheridan A."/>
            <person name="Sougnez C."/>
            <person name="Stange-Thomann N."/>
            <person name="Stojanovic N."/>
            <person name="Subramanian A."/>
            <person name="Wyman D."/>
            <person name="Rogers J."/>
            <person name="Sulston J."/>
            <person name="Ainscough R."/>
            <person name="Beck S."/>
            <person name="Bentley D."/>
            <person name="Burton J."/>
            <person name="Clee C."/>
            <person name="Carter N."/>
            <person name="Coulson A."/>
            <person name="Deadman R."/>
            <person name="Deloukas P."/>
            <person name="Dunham A."/>
            <person name="Dunham I."/>
            <person name="Durbin R."/>
            <person name="French L."/>
            <person name="Grafham D."/>
            <person name="Gregory S."/>
            <person name="Hubbard T."/>
            <person name="Humphray S."/>
            <person name="Hunt A."/>
            <person name="Jones M."/>
            <person name="Lloyd C."/>
            <person name="McMurray A."/>
            <person name="Matthews L."/>
            <person name="Mercer S."/>
            <person name="Milne S."/>
            <person name="Mullikin J.C."/>
            <person name="Mungall A."/>
            <person name="Plumb R."/>
            <person name="Ross M."/>
            <person name="Shownkeen R."/>
            <person name="Sims S."/>
            <person name="Waterston R.H."/>
            <person name="Wilson R.K."/>
            <person name="Hillier L.W."/>
            <person name="McPherson J.D."/>
            <person name="Marra M.A."/>
            <person name="Mardis E.R."/>
            <person name="Fulton L.A."/>
            <person name="Chinwalla A.T."/>
            <person name="Pepin K.H."/>
            <person name="Gish W.R."/>
            <person name="Chissoe S.L."/>
            <person name="Wendl M.C."/>
            <person name="Delehaunty K.D."/>
            <person name="Miner T.L."/>
            <person name="Delehaunty A."/>
            <person name="Kramer J.B."/>
            <person name="Cook L.L."/>
            <person name="Fulton R.S."/>
            <person name="Johnson D.L."/>
            <person name="Minx P.J."/>
            <person name="Clifton S.W."/>
            <person name="Hawkins T."/>
            <person name="Branscomb E."/>
            <person name="Predki P."/>
            <person name="Richardson P."/>
            <person name="Wenning S."/>
            <person name="Slezak T."/>
            <person name="Doggett N."/>
            <person name="Cheng J.F."/>
            <person name="Olsen A."/>
            <person name="Lucas S."/>
            <person name="Elkin C."/>
            <person name="Uberbacher E."/>
            <person name="Frazier M."/>
            <person name="Gibbs R.A."/>
            <person name="Muzny D.M."/>
            <person name="Scherer S.E."/>
            <person name="Bouck J.B."/>
            <person name="Sodergren E.J."/>
            <person name="Worley K.C."/>
            <person name="Rives C.M."/>
            <person name="Gorrell J.H."/>
            <person name="Metzker M.L."/>
            <person name="Naylor S.L."/>
            <person name="Kucherlapati R.S."/>
            <person name="Nelson D.L."/>
            <person name="Weinstock G.M."/>
            <person name="Sakaki Y."/>
            <person name="Fujiyama A."/>
            <person name="Hattori M."/>
            <person name="Yada T."/>
            <person name="Toyoda A."/>
            <person name="Itoh T."/>
            <person name="Kawagoe C."/>
            <person name="Watanabe H."/>
            <person name="Totoki Y."/>
            <person name="Taylor T."/>
            <person name="Weissenbach J."/>
            <person name="Heilig R."/>
            <person name="Saurin W."/>
            <person name="Artiguenave F."/>
            <person name="Brottier P."/>
            <person name="Bruls T."/>
            <person name="Pelletier E."/>
            <person name="Robert C."/>
            <person name="Wincker P."/>
            <person name="Smith D.R."/>
            <person name="Doucette-Stamm L."/>
            <person name="Rubenfield M."/>
            <person name="Weinstock K."/>
            <person name="Lee H.M."/>
            <person name="Dubois J."/>
            <person name="Rosenthal A."/>
            <person name="Platzer M."/>
            <person name="Nyakatura G."/>
            <person name="Taudien S."/>
            <person name="Rump A."/>
            <person name="Yang H."/>
            <person name="Yu J."/>
            <person name="Wang J."/>
            <person name="Huang G."/>
            <person name="Gu J."/>
            <person name="Hood L."/>
            <person name="Rowen L."/>
            <person name="Madan A."/>
            <person name="Qin S."/>
            <person name="Davis R.W."/>
            <person name="Federspiel N.A."/>
            <person name="Abola A.P."/>
            <person name="Proctor M.J."/>
            <person name="Myers R.M."/>
            <person name="Schmutz J."/>
            <person name="Dickson M."/>
            <person name="Grimwood J."/>
            <person name="Cox D.R."/>
            <person name="Olson M.V."/>
            <person name="Kaul R."/>
            <person name="Raymond C."/>
            <person name="Shimizu N."/>
            <person name="Kawasaki K."/>
            <person name="Minoshima S."/>
            <person name="Evans G.A."/>
            <person name="Athanasiou M."/>
            <person name="Schultz R."/>
            <person name="Roe B.A."/>
            <person name="Chen F."/>
            <person name="Pan H."/>
            <person name="Ramser J."/>
            <person name="Lehrach H."/>
            <person name="Reinhardt R."/>
            <person name="McCombie W.R."/>
            <person name="de la Bastide M."/>
            <person name="Dedhia N."/>
            <person name="Blocker H."/>
            <person name="Hornischer K."/>
            <person name="Nordsiek G."/>
            <person name="Agarwala R."/>
            <person name="Aravind L."/>
            <person name="Bailey J.A."/>
            <person name="Bateman A."/>
            <person name="Batzoglou S."/>
            <person name="Birney E."/>
            <person name="Bork P."/>
            <person name="Brown D.G."/>
            <person name="Burge C.B."/>
            <person name="Cerutti L."/>
            <person name="Chen H.C."/>
            <person name="Church D."/>
            <person name="Clamp M."/>
            <person name="Copley R.R."/>
            <person name="Doerks T."/>
            <person name="Eddy S.R."/>
            <person name="Eichler E.E."/>
            <person name="Furey T.S."/>
            <person name="Galagan J."/>
            <person name="Gilbert J.G."/>
            <person name="Harmon C."/>
            <person name="Hayashizaki Y."/>
            <person name="Haussler D."/>
            <person name="Hermjakob H."/>
            <person name="Hokamp K."/>
            <person name="Jang W."/>
            <person name="Johnson L.S."/>
            <person name="Jones T.A."/>
            <person name="Kasif S."/>
            <person name="Kaspryzk A."/>
            <person name="Kennedy S."/>
            <person name="Kent W.J."/>
            <person name="Kitts P."/>
            <person name="Koonin E.V."/>
            <person name="Korf I."/>
            <person name="Kulp D."/>
            <person name="Lancet D."/>
            <person name="Lowe T.M."/>
            <person name="McLysaght A."/>
            <person name="Mikkelsen T."/>
            <person name="Moran J.V."/>
            <person name="Mulder N."/>
            <person name="Pollara V.J."/>
            <person name="Ponting C.P."/>
            <person name="Schuler G."/>
            <person name="Schultz J."/>
            <person name="Slater G."/>
            <person name="Smit A.F."/>
            <person name="Stupka E."/>
            <person name="Szustakowski J."/>
            <person name="Thierry-Mieg D."/>
            <person name="Thierry-Mieg J."/>
            <person name="Wagner L."/>
            <person name="Wallis J."/>
            <person name="Wheeler R."/>
            <person name="Williams A."/>
            <person name="Wolf Y.I."/>
            <person name="Wolfe K.H."/>
            <person name="Yang S.P."/>
            <person name="Yeh R.F."/>
            <person name="Collins F."/>
            <person name="Guyer M.S."/>
            <person name="Peterson J."/>
            <person name="Felsenfeld A."/>
            <person name="Wetterstrand K.A."/>
            <person name="Patrinos A."/>
            <person name="Morgan M.J."/>
            <person name="de Jong P."/>
            <person name="Catanese J.J."/>
            <person name="Osoegawa K."/>
            <person name="Shizuya H."/>
            <person name="Choi S."/>
            <person name="Chen Y.J."/>
        </authorList>
    </citation>
    <scope>NUCLEOTIDE SEQUENCE [LARGE SCALE GENOMIC DNA]</scope>
</reference>
<dbReference type="SMART" id="SM00349">
    <property type="entry name" value="KRAB"/>
    <property type="match status" value="1"/>
</dbReference>
<keyword evidence="3" id="KW-1185">Reference proteome</keyword>